<dbReference type="AlphaFoldDB" id="A0A0G0K1R2"/>
<keyword evidence="1" id="KW-0812">Transmembrane</keyword>
<feature type="transmembrane region" description="Helical" evidence="1">
    <location>
        <begin position="473"/>
        <end position="496"/>
    </location>
</feature>
<feature type="transmembrane region" description="Helical" evidence="1">
    <location>
        <begin position="516"/>
        <end position="538"/>
    </location>
</feature>
<feature type="transmembrane region" description="Helical" evidence="1">
    <location>
        <begin position="279"/>
        <end position="305"/>
    </location>
</feature>
<feature type="transmembrane region" description="Helical" evidence="1">
    <location>
        <begin position="340"/>
        <end position="364"/>
    </location>
</feature>
<dbReference type="EMBL" id="LBUU01000014">
    <property type="protein sequence ID" value="KKQ69415.1"/>
    <property type="molecule type" value="Genomic_DNA"/>
</dbReference>
<name>A0A0G0K1R2_9BACT</name>
<keyword evidence="1" id="KW-0472">Membrane</keyword>
<evidence type="ECO:0000313" key="3">
    <source>
        <dbReference type="Proteomes" id="UP000034022"/>
    </source>
</evidence>
<organism evidence="2 3">
    <name type="scientific">Candidatus Falkowbacteria bacterium GW2011_GWE1_38_31</name>
    <dbReference type="NCBI Taxonomy" id="1618638"/>
    <lineage>
        <taxon>Bacteria</taxon>
        <taxon>Candidatus Falkowiibacteriota</taxon>
    </lineage>
</organism>
<comment type="caution">
    <text evidence="2">The sequence shown here is derived from an EMBL/GenBank/DDBJ whole genome shotgun (WGS) entry which is preliminary data.</text>
</comment>
<feature type="transmembrane region" description="Helical" evidence="1">
    <location>
        <begin position="245"/>
        <end position="267"/>
    </location>
</feature>
<reference evidence="2 3" key="1">
    <citation type="journal article" date="2015" name="Nature">
        <title>rRNA introns, odd ribosomes, and small enigmatic genomes across a large radiation of phyla.</title>
        <authorList>
            <person name="Brown C.T."/>
            <person name="Hug L.A."/>
            <person name="Thomas B.C."/>
            <person name="Sharon I."/>
            <person name="Castelle C.J."/>
            <person name="Singh A."/>
            <person name="Wilkins M.J."/>
            <person name="Williams K.H."/>
            <person name="Banfield J.F."/>
        </authorList>
    </citation>
    <scope>NUCLEOTIDE SEQUENCE [LARGE SCALE GENOMIC DNA]</scope>
</reference>
<sequence>MNDVKKYSKIEHFIKKCQKKEKSFSKKPNLRKNQKAEMAFEFWKLIKGNCYLNNQQDRREFLKQFTSNTNEYIALVAMIESLPVSIFRRIRARHNINYESLFSFLRRISPENMQAIKDNYTDLLVDNRQPRVLKFYEKWQKKFSVKMLVEENDNWDLRNAKKGSWSFNLLGLDFGFKAYKNDLSNDTLTEAKTWMDFLSIKNHSNDFIVDREFGKYWWFYRTARSNPGWKKNKIIELSDHICPGFWYTLFIHSLFWVISPLIFTYAFTTTWQIAIWTDLLSAIPIFLIASFTPLWLISTTIQTLIRLIMPERKRKQILEKIVVLSDTKFFKILEKIIESYVPCVITFFVMFVITSVAQLSWFFFLPSFGPIGSIVLTLLLLLYFGSHIINERLVDFEERGVVFKIIYASAAFYVLVLFFVHFHDYVEQAIKFLFSFFVLSGVAGIILAALILIPFLAIVLCKYLENNVILKKIVNSSLALMIMLVLPGLYCIRFSFSLMADVAKNTQLFPEPILVAGFVFSFWVLYLVLFFNLFFNLYQKDTDIEYRLKYEYQKDKHYNPLFFWQPLSGLRLRWYLRHNQNWKSLNLEAQADLLNSAYVLLNNIVEYPSDRKKYLCLLLPVLSHAMIKKIENCNLEYIHSNEKRFLTFYFLTEEFSFEETQTLCHKELENHRKIEEKIQSVIDAILKPFTLIYEKVSQLVWIKKKFFEMCPFIMKEGTVNMDS</sequence>
<feature type="transmembrane region" description="Helical" evidence="1">
    <location>
        <begin position="370"/>
        <end position="389"/>
    </location>
</feature>
<gene>
    <name evidence="2" type="ORF">US91_C0014G0006</name>
</gene>
<proteinExistence type="predicted"/>
<evidence type="ECO:0000256" key="1">
    <source>
        <dbReference type="SAM" id="Phobius"/>
    </source>
</evidence>
<feature type="transmembrane region" description="Helical" evidence="1">
    <location>
        <begin position="401"/>
        <end position="420"/>
    </location>
</feature>
<evidence type="ECO:0000313" key="2">
    <source>
        <dbReference type="EMBL" id="KKQ69415.1"/>
    </source>
</evidence>
<dbReference type="Proteomes" id="UP000034022">
    <property type="component" value="Unassembled WGS sequence"/>
</dbReference>
<accession>A0A0G0K1R2</accession>
<protein>
    <submittedName>
        <fullName evidence="2">Uncharacterized protein</fullName>
    </submittedName>
</protein>
<keyword evidence="1" id="KW-1133">Transmembrane helix</keyword>
<feature type="transmembrane region" description="Helical" evidence="1">
    <location>
        <begin position="432"/>
        <end position="461"/>
    </location>
</feature>